<proteinExistence type="predicted"/>
<organism evidence="1 2">
    <name type="scientific">Ideonella paludis</name>
    <dbReference type="NCBI Taxonomy" id="1233411"/>
    <lineage>
        <taxon>Bacteria</taxon>
        <taxon>Pseudomonadati</taxon>
        <taxon>Pseudomonadota</taxon>
        <taxon>Betaproteobacteria</taxon>
        <taxon>Burkholderiales</taxon>
        <taxon>Sphaerotilaceae</taxon>
        <taxon>Ideonella</taxon>
    </lineage>
</organism>
<dbReference type="RefSeq" id="WP_210804972.1">
    <property type="nucleotide sequence ID" value="NZ_JAGQDG010000001.1"/>
</dbReference>
<evidence type="ECO:0000313" key="1">
    <source>
        <dbReference type="EMBL" id="MBQ0933728.1"/>
    </source>
</evidence>
<dbReference type="SUPFAM" id="SSF53756">
    <property type="entry name" value="UDP-Glycosyltransferase/glycogen phosphorylase"/>
    <property type="match status" value="1"/>
</dbReference>
<accession>A0ABS5DRF7</accession>
<dbReference type="Proteomes" id="UP000672097">
    <property type="component" value="Unassembled WGS sequence"/>
</dbReference>
<reference evidence="1 2" key="1">
    <citation type="submission" date="2021-04" db="EMBL/GenBank/DDBJ databases">
        <title>The genome sequence of type strain Ideonella paludis KCTC 32238.</title>
        <authorList>
            <person name="Liu Y."/>
        </authorList>
    </citation>
    <scope>NUCLEOTIDE SEQUENCE [LARGE SCALE GENOMIC DNA]</scope>
    <source>
        <strain evidence="1 2">KCTC 32238</strain>
    </source>
</reference>
<sequence>MALKVMVISAGYDAQLNEMSHVWQALADRWAVAVQVVAPRHDQLKARRAPLSRAQHGGLSITWVEQAFPLRLSPEILALAQAFQPDVLFAGPREHLALAVALGREVHAPVLLHTEYFYADQRWLRRRDYLGISPLRGLMAQRVRRRTLAQAHTVCISDPQEQVHFQAGDAVAYLPWPHLRQAAAHPLPQSERDLSTLVYIGSLFRAKGAERLGVYLAQALAEIPDLQVRVVGPALDAIGQAALERIQAAGGARVQWQESLPRAEAEALIARAFCILSPGDGMGWGQIGDAWMAETPVIAACEHYDLRANVNCLIAATAPDFVAAVQRLRTQPAERARLAQGGQHSVAAHAVEAVAATLQGLLARAASATHRERAYG</sequence>
<gene>
    <name evidence="1" type="ORF">KAK11_00200</name>
</gene>
<evidence type="ECO:0008006" key="3">
    <source>
        <dbReference type="Google" id="ProtNLM"/>
    </source>
</evidence>
<name>A0ABS5DRF7_9BURK</name>
<evidence type="ECO:0000313" key="2">
    <source>
        <dbReference type="Proteomes" id="UP000672097"/>
    </source>
</evidence>
<protein>
    <recommendedName>
        <fullName evidence="3">Glycosyltransferase</fullName>
    </recommendedName>
</protein>
<dbReference type="EMBL" id="JAGQDG010000001">
    <property type="protein sequence ID" value="MBQ0933728.1"/>
    <property type="molecule type" value="Genomic_DNA"/>
</dbReference>
<keyword evidence="2" id="KW-1185">Reference proteome</keyword>
<dbReference type="Gene3D" id="3.40.50.2000">
    <property type="entry name" value="Glycogen Phosphorylase B"/>
    <property type="match status" value="2"/>
</dbReference>
<comment type="caution">
    <text evidence="1">The sequence shown here is derived from an EMBL/GenBank/DDBJ whole genome shotgun (WGS) entry which is preliminary data.</text>
</comment>